<dbReference type="GO" id="GO:0005576">
    <property type="term" value="C:extracellular region"/>
    <property type="evidence" value="ECO:0007669"/>
    <property type="project" value="UniProtKB-SubCell"/>
</dbReference>
<proteinExistence type="evidence at transcript level"/>
<comment type="subcellular location">
    <subcellularLocation>
        <location evidence="1 8">Secreted</location>
    </subcellularLocation>
</comment>
<dbReference type="ExpressionAtlas" id="A0A0M6L0E8">
    <property type="expression patterns" value="differential"/>
</dbReference>
<organism evidence="10">
    <name type="scientific">Mus musculus</name>
    <name type="common">Mouse</name>
    <dbReference type="NCBI Taxonomy" id="10090"/>
    <lineage>
        <taxon>Eukaryota</taxon>
        <taxon>Metazoa</taxon>
        <taxon>Chordata</taxon>
        <taxon>Craniata</taxon>
        <taxon>Vertebrata</taxon>
        <taxon>Euteleostomi</taxon>
        <taxon>Mammalia</taxon>
        <taxon>Eutheria</taxon>
        <taxon>Euarchontoglires</taxon>
        <taxon>Glires</taxon>
        <taxon>Rodentia</taxon>
        <taxon>Myomorpha</taxon>
        <taxon>Muroidea</taxon>
        <taxon>Muridae</taxon>
        <taxon>Murinae</taxon>
        <taxon>Mus</taxon>
        <taxon>Mus</taxon>
    </lineage>
</organism>
<dbReference type="BioGRID-ORCS" id="67505">
    <property type="hits" value="3 hits in 75 CRISPR screens"/>
</dbReference>
<dbReference type="OrthoDB" id="9593771at2759"/>
<comment type="similarity">
    <text evidence="2 8">Belongs to the somatotropin/prolactin family.</text>
</comment>
<dbReference type="EMBL" id="LM644187">
    <property type="protein sequence ID" value="CDW51434.1"/>
    <property type="molecule type" value="mRNA"/>
</dbReference>
<reference evidence="10" key="3">
    <citation type="journal article" date="2019" name="Gene Rep">
        <title>Eutherian third-party data gene collections.</title>
        <authorList>
            <person name="Premzl M."/>
        </authorList>
    </citation>
    <scope>NUCLEOTIDE SEQUENCE</scope>
</reference>
<dbReference type="CTD" id="67505"/>
<dbReference type="FunFam" id="1.20.1250.10:FF:000041">
    <property type="entry name" value="Growth hormone d20"/>
    <property type="match status" value="1"/>
</dbReference>
<keyword evidence="6" id="KW-1015">Disulfide bond</keyword>
<accession>A0A0M6L0E8</accession>
<keyword evidence="5 9" id="KW-0732">Signal</keyword>
<feature type="signal peptide" evidence="9">
    <location>
        <begin position="1"/>
        <end position="31"/>
    </location>
</feature>
<dbReference type="PANTHER" id="PTHR11417:SF29">
    <property type="entry name" value="PROLACTIN-7C1"/>
    <property type="match status" value="1"/>
</dbReference>
<dbReference type="PhylomeDB" id="A0A0M6L0E8"/>
<dbReference type="CDD" id="cd10288">
    <property type="entry name" value="prolactin_like"/>
    <property type="match status" value="1"/>
</dbReference>
<dbReference type="VEuPathDB" id="HostDB:ENSMUSG00000060738"/>
<keyword evidence="4 8" id="KW-0372">Hormone</keyword>
<dbReference type="InterPro" id="IPR001400">
    <property type="entry name" value="Somatotropin/Prolactin"/>
</dbReference>
<dbReference type="InterPro" id="IPR018116">
    <property type="entry name" value="Somatotropin_CS"/>
</dbReference>
<dbReference type="AlphaFoldDB" id="A0A0M6L0E8"/>
<dbReference type="RefSeq" id="NP_080482.1">
    <property type="nucleotide sequence ID" value="NM_026206.3"/>
</dbReference>
<dbReference type="Gene3D" id="1.20.1250.10">
    <property type="match status" value="1"/>
</dbReference>
<evidence type="ECO:0000256" key="2">
    <source>
        <dbReference type="ARBA" id="ARBA00008474"/>
    </source>
</evidence>
<dbReference type="GeneID" id="67505"/>
<gene>
    <name evidence="11" type="primary">Prl7c1</name>
    <name evidence="10" type="synonym">Ghd20</name>
</gene>
<dbReference type="PRINTS" id="PR00836">
    <property type="entry name" value="SOMATOTROPIN"/>
</dbReference>
<evidence type="ECO:0000256" key="6">
    <source>
        <dbReference type="ARBA" id="ARBA00023157"/>
    </source>
</evidence>
<dbReference type="PANTHER" id="PTHR11417">
    <property type="entry name" value="SOMATOTROPIN,PROLACTIN"/>
    <property type="match status" value="1"/>
</dbReference>
<reference evidence="10" key="2">
    <citation type="journal article" date="2016" name="Data Brief">
        <title>Curated eutherian third party data gene data sets.</title>
        <authorList>
            <person name="Premzl M."/>
        </authorList>
    </citation>
    <scope>NUCLEOTIDE SEQUENCE</scope>
</reference>
<dbReference type="GO" id="GO:0046872">
    <property type="term" value="F:metal ion binding"/>
    <property type="evidence" value="ECO:0007669"/>
    <property type="project" value="UniProtKB-KW"/>
</dbReference>
<evidence type="ECO:0000256" key="7">
    <source>
        <dbReference type="PIRSR" id="PIRSR601400-1"/>
    </source>
</evidence>
<evidence type="ECO:0000256" key="4">
    <source>
        <dbReference type="ARBA" id="ARBA00022702"/>
    </source>
</evidence>
<reference evidence="10" key="1">
    <citation type="journal article" date="2015" name="Genom Data">
        <title>Third party data gene data set of eutherian growth hormone genes.</title>
        <authorList>
            <person name="Premzl M."/>
        </authorList>
    </citation>
    <scope>NUCLEOTIDE SEQUENCE</scope>
</reference>
<dbReference type="Pfam" id="PF00103">
    <property type="entry name" value="Hormone_1"/>
    <property type="match status" value="1"/>
</dbReference>
<dbReference type="InterPro" id="IPR009079">
    <property type="entry name" value="4_helix_cytokine-like_core"/>
</dbReference>
<protein>
    <submittedName>
        <fullName evidence="10">Growth hormone d20</fullName>
    </submittedName>
</protein>
<evidence type="ECO:0000256" key="3">
    <source>
        <dbReference type="ARBA" id="ARBA00022525"/>
    </source>
</evidence>
<sequence>MLLSLTHPSFLAMLPMLLMSNLLQWEGVTSASIHHIEDDYGEAYLKDLFDQAIKLSNDTMALTIEMRMIFFSDGFSSNMFRKIVLDFLKDHKHMIETLNSCHTFSLSVPETLEEARKISLEDFLKIIVSILNSWNKPLYHLETELHCMKGAPDAILIRANAIRTLNRELLETILMILSRVHPGMEENTDYPLWTDLASLQATNKERQFFALYKLFYCLRVDTFTVDHYLKYLMCMLYSDDICTSVKFYEDP</sequence>
<dbReference type="PROSITE" id="PS00338">
    <property type="entry name" value="SOMATOTROPIN_2"/>
    <property type="match status" value="1"/>
</dbReference>
<dbReference type="MGI" id="MGI:1914755">
    <property type="gene designation" value="Prl7c1"/>
</dbReference>
<keyword evidence="7" id="KW-0479">Metal-binding</keyword>
<evidence type="ECO:0000313" key="11">
    <source>
        <dbReference type="MGI" id="MGI:1914755"/>
    </source>
</evidence>
<dbReference type="DNASU" id="67505"/>
<feature type="chain" id="PRO_5015043315" evidence="9">
    <location>
        <begin position="32"/>
        <end position="251"/>
    </location>
</feature>
<dbReference type="AGR" id="MGI:1914755"/>
<dbReference type="OMA" id="VYWSELP"/>
<name>A0A0M6L0E8_MOUSE</name>
<keyword evidence="7" id="KW-0862">Zinc</keyword>
<evidence type="ECO:0000256" key="8">
    <source>
        <dbReference type="RuleBase" id="RU003618"/>
    </source>
</evidence>
<dbReference type="SMR" id="A0A0M6L0E8"/>
<evidence type="ECO:0000313" key="10">
    <source>
        <dbReference type="EMBL" id="CDW51434.1"/>
    </source>
</evidence>
<evidence type="ECO:0000256" key="5">
    <source>
        <dbReference type="ARBA" id="ARBA00022729"/>
    </source>
</evidence>
<evidence type="ECO:0000256" key="9">
    <source>
        <dbReference type="SAM" id="SignalP"/>
    </source>
</evidence>
<dbReference type="GO" id="GO:0005179">
    <property type="term" value="F:hormone activity"/>
    <property type="evidence" value="ECO:0007669"/>
    <property type="project" value="UniProtKB-KW"/>
</dbReference>
<keyword evidence="3" id="KW-0964">Secreted</keyword>
<dbReference type="KEGG" id="mmu:67505"/>
<dbReference type="SUPFAM" id="SSF47266">
    <property type="entry name" value="4-helical cytokines"/>
    <property type="match status" value="1"/>
</dbReference>
<feature type="binding site" evidence="7">
    <location>
        <position position="226"/>
    </location>
    <ligand>
        <name>Zn(2+)</name>
        <dbReference type="ChEBI" id="CHEBI:29105"/>
    </ligand>
</feature>
<evidence type="ECO:0000256" key="1">
    <source>
        <dbReference type="ARBA" id="ARBA00004613"/>
    </source>
</evidence>
<dbReference type="PROSITE" id="PS00266">
    <property type="entry name" value="SOMATOTROPIN_1"/>
    <property type="match status" value="1"/>
</dbReference>